<evidence type="ECO:0000256" key="2">
    <source>
        <dbReference type="ARBA" id="ARBA00007165"/>
    </source>
</evidence>
<dbReference type="PANTHER" id="PTHR23427:SF2">
    <property type="entry name" value="SURFEIT LOCUS PROTEIN 1"/>
    <property type="match status" value="1"/>
</dbReference>
<dbReference type="PROSITE" id="PS51257">
    <property type="entry name" value="PROKAR_LIPOPROTEIN"/>
    <property type="match status" value="1"/>
</dbReference>
<dbReference type="PROSITE" id="PS50895">
    <property type="entry name" value="SURF1"/>
    <property type="match status" value="1"/>
</dbReference>
<dbReference type="Pfam" id="PF02104">
    <property type="entry name" value="SURF1"/>
    <property type="match status" value="1"/>
</dbReference>
<accession>A0A2T0VJS6</accession>
<dbReference type="OrthoDB" id="9807214at2"/>
<comment type="similarity">
    <text evidence="2 6">Belongs to the SURF1 family.</text>
</comment>
<comment type="subcellular location">
    <subcellularLocation>
        <location evidence="6">Cell membrane</location>
        <topology evidence="6">Multi-pass membrane protein</topology>
    </subcellularLocation>
    <subcellularLocation>
        <location evidence="1">Membrane</location>
    </subcellularLocation>
</comment>
<keyword evidence="9" id="KW-1185">Reference proteome</keyword>
<dbReference type="CDD" id="cd06662">
    <property type="entry name" value="SURF1"/>
    <property type="match status" value="1"/>
</dbReference>
<dbReference type="GO" id="GO:0005886">
    <property type="term" value="C:plasma membrane"/>
    <property type="evidence" value="ECO:0007669"/>
    <property type="project" value="UniProtKB-SubCell"/>
</dbReference>
<evidence type="ECO:0000256" key="5">
    <source>
        <dbReference type="ARBA" id="ARBA00023136"/>
    </source>
</evidence>
<dbReference type="Proteomes" id="UP000237983">
    <property type="component" value="Unassembled WGS sequence"/>
</dbReference>
<evidence type="ECO:0000256" key="3">
    <source>
        <dbReference type="ARBA" id="ARBA00022692"/>
    </source>
</evidence>
<dbReference type="EMBL" id="PVTL01000001">
    <property type="protein sequence ID" value="PRY70454.1"/>
    <property type="molecule type" value="Genomic_DNA"/>
</dbReference>
<name>A0A2T0VJS6_9MICO</name>
<evidence type="ECO:0000256" key="7">
    <source>
        <dbReference type="SAM" id="MobiDB-lite"/>
    </source>
</evidence>
<protein>
    <recommendedName>
        <fullName evidence="6">SURF1-like protein</fullName>
    </recommendedName>
</protein>
<keyword evidence="5 6" id="KW-0472">Membrane</keyword>
<dbReference type="PANTHER" id="PTHR23427">
    <property type="entry name" value="SURFEIT LOCUS PROTEIN"/>
    <property type="match status" value="1"/>
</dbReference>
<feature type="region of interest" description="Disordered" evidence="7">
    <location>
        <begin position="248"/>
        <end position="282"/>
    </location>
</feature>
<comment type="caution">
    <text evidence="8">The sequence shown here is derived from an EMBL/GenBank/DDBJ whole genome shotgun (WGS) entry which is preliminary data.</text>
</comment>
<dbReference type="InterPro" id="IPR002994">
    <property type="entry name" value="Surf1/Shy1"/>
</dbReference>
<sequence length="282" mass="31404">MRRWRFAFGRRWFGYLGFAIVFAIACVLLSHWQFARREDALAEIAKVEQNYDADPVALADVLADTEAFEDTQEWTPVEMTGTYLDEDQLLVRSRPYGGRPGFEVLTPLRLDDGRTFIVDRGWVPTGEEQDSPDFVPAPPSGEVTVTARLKPGEPNLRGRSAPEGQVSTINLPTVADLVGGNVYTGAYGLLEAETPAPADARPAAAIRPDNDEGPHLSYAFQWLVFALFGFFGLGYALRTEYRLLNADDPEEQERAAERERRARAKPPSDNDVEDEIVNAALR</sequence>
<evidence type="ECO:0000256" key="1">
    <source>
        <dbReference type="ARBA" id="ARBA00004370"/>
    </source>
</evidence>
<organism evidence="8 9">
    <name type="scientific">Glaciihabitans tibetensis</name>
    <dbReference type="NCBI Taxonomy" id="1266600"/>
    <lineage>
        <taxon>Bacteria</taxon>
        <taxon>Bacillati</taxon>
        <taxon>Actinomycetota</taxon>
        <taxon>Actinomycetes</taxon>
        <taxon>Micrococcales</taxon>
        <taxon>Microbacteriaceae</taxon>
        <taxon>Glaciihabitans</taxon>
    </lineage>
</organism>
<keyword evidence="6" id="KW-1003">Cell membrane</keyword>
<proteinExistence type="inferred from homology"/>
<dbReference type="InterPro" id="IPR045214">
    <property type="entry name" value="Surf1/Surf4"/>
</dbReference>
<gene>
    <name evidence="8" type="ORF">B0I08_101590</name>
</gene>
<feature type="transmembrane region" description="Helical" evidence="6">
    <location>
        <begin position="218"/>
        <end position="237"/>
    </location>
</feature>
<evidence type="ECO:0000313" key="9">
    <source>
        <dbReference type="Proteomes" id="UP000237983"/>
    </source>
</evidence>
<reference evidence="8 9" key="1">
    <citation type="submission" date="2018-03" db="EMBL/GenBank/DDBJ databases">
        <title>Genomic Encyclopedia of Type Strains, Phase III (KMG-III): the genomes of soil and plant-associated and newly described type strains.</title>
        <authorList>
            <person name="Whitman W."/>
        </authorList>
    </citation>
    <scope>NUCLEOTIDE SEQUENCE [LARGE SCALE GENOMIC DNA]</scope>
    <source>
        <strain evidence="8 9">CGMCC 1.12484</strain>
    </source>
</reference>
<dbReference type="AlphaFoldDB" id="A0A2T0VJS6"/>
<dbReference type="RefSeq" id="WP_106209598.1">
    <property type="nucleotide sequence ID" value="NZ_PVTL01000001.1"/>
</dbReference>
<evidence type="ECO:0000256" key="4">
    <source>
        <dbReference type="ARBA" id="ARBA00022989"/>
    </source>
</evidence>
<evidence type="ECO:0000256" key="6">
    <source>
        <dbReference type="RuleBase" id="RU363076"/>
    </source>
</evidence>
<evidence type="ECO:0000313" key="8">
    <source>
        <dbReference type="EMBL" id="PRY70454.1"/>
    </source>
</evidence>
<keyword evidence="3 6" id="KW-0812">Transmembrane</keyword>
<feature type="transmembrane region" description="Helical" evidence="6">
    <location>
        <begin position="12"/>
        <end position="32"/>
    </location>
</feature>
<keyword evidence="4 6" id="KW-1133">Transmembrane helix</keyword>